<dbReference type="EMBL" id="DVNG01000025">
    <property type="protein sequence ID" value="HIU49730.1"/>
    <property type="molecule type" value="Genomic_DNA"/>
</dbReference>
<comment type="caution">
    <text evidence="1">The sequence shown here is derived from an EMBL/GenBank/DDBJ whole genome shotgun (WGS) entry which is preliminary data.</text>
</comment>
<reference evidence="1" key="1">
    <citation type="submission" date="2020-10" db="EMBL/GenBank/DDBJ databases">
        <authorList>
            <person name="Gilroy R."/>
        </authorList>
    </citation>
    <scope>NUCLEOTIDE SEQUENCE</scope>
    <source>
        <strain evidence="1">ChiGjej1B1-1684</strain>
    </source>
</reference>
<dbReference type="AlphaFoldDB" id="A0A9D1S7H4"/>
<evidence type="ECO:0000313" key="2">
    <source>
        <dbReference type="Proteomes" id="UP000824118"/>
    </source>
</evidence>
<name>A0A9D1S7H4_9FIRM</name>
<evidence type="ECO:0000313" key="1">
    <source>
        <dbReference type="EMBL" id="HIU49730.1"/>
    </source>
</evidence>
<accession>A0A9D1S7H4</accession>
<protein>
    <submittedName>
        <fullName evidence="1">Uncharacterized protein</fullName>
    </submittedName>
</protein>
<dbReference type="Proteomes" id="UP000824118">
    <property type="component" value="Unassembled WGS sequence"/>
</dbReference>
<organism evidence="1 2">
    <name type="scientific">Candidatus Limousia pullorum</name>
    <dbReference type="NCBI Taxonomy" id="2840860"/>
    <lineage>
        <taxon>Bacteria</taxon>
        <taxon>Bacillati</taxon>
        <taxon>Bacillota</taxon>
        <taxon>Clostridia</taxon>
        <taxon>Eubacteriales</taxon>
        <taxon>Oscillospiraceae</taxon>
        <taxon>Oscillospiraceae incertae sedis</taxon>
        <taxon>Candidatus Limousia</taxon>
    </lineage>
</organism>
<proteinExistence type="predicted"/>
<reference evidence="1" key="2">
    <citation type="journal article" date="2021" name="PeerJ">
        <title>Extensive microbial diversity within the chicken gut microbiome revealed by metagenomics and culture.</title>
        <authorList>
            <person name="Gilroy R."/>
            <person name="Ravi A."/>
            <person name="Getino M."/>
            <person name="Pursley I."/>
            <person name="Horton D.L."/>
            <person name="Alikhan N.F."/>
            <person name="Baker D."/>
            <person name="Gharbi K."/>
            <person name="Hall N."/>
            <person name="Watson M."/>
            <person name="Adriaenssens E.M."/>
            <person name="Foster-Nyarko E."/>
            <person name="Jarju S."/>
            <person name="Secka A."/>
            <person name="Antonio M."/>
            <person name="Oren A."/>
            <person name="Chaudhuri R.R."/>
            <person name="La Ragione R."/>
            <person name="Hildebrand F."/>
            <person name="Pallen M.J."/>
        </authorList>
    </citation>
    <scope>NUCLEOTIDE SEQUENCE</scope>
    <source>
        <strain evidence="1">ChiGjej1B1-1684</strain>
    </source>
</reference>
<sequence length="113" mass="12804">MSLLAELKGIAESLNIPVETGVFSDIAPDEYIVLTPMTDTLSLFGDNSPSVDIQEVRISLYTKNNYTERKNQLTEKLLKAEITITDRRYIGHEGDTGYHHYAIDTANFYETEE</sequence>
<gene>
    <name evidence="1" type="ORF">IAD22_01785</name>
</gene>